<name>G7KCD7_MEDTR</name>
<proteinExistence type="predicted"/>
<dbReference type="PaxDb" id="3880-AES95782"/>
<reference evidence="2" key="3">
    <citation type="submission" date="2015-04" db="UniProtKB">
        <authorList>
            <consortium name="EnsemblPlants"/>
        </authorList>
    </citation>
    <scope>IDENTIFICATION</scope>
    <source>
        <strain evidence="2">cv. Jemalong A17</strain>
    </source>
</reference>
<evidence type="ECO:0000313" key="2">
    <source>
        <dbReference type="EnsemblPlants" id="AES95782"/>
    </source>
</evidence>
<organism evidence="1 3">
    <name type="scientific">Medicago truncatula</name>
    <name type="common">Barrel medic</name>
    <name type="synonym">Medicago tribuloides</name>
    <dbReference type="NCBI Taxonomy" id="3880"/>
    <lineage>
        <taxon>Eukaryota</taxon>
        <taxon>Viridiplantae</taxon>
        <taxon>Streptophyta</taxon>
        <taxon>Embryophyta</taxon>
        <taxon>Tracheophyta</taxon>
        <taxon>Spermatophyta</taxon>
        <taxon>Magnoliopsida</taxon>
        <taxon>eudicotyledons</taxon>
        <taxon>Gunneridae</taxon>
        <taxon>Pentapetalae</taxon>
        <taxon>rosids</taxon>
        <taxon>fabids</taxon>
        <taxon>Fabales</taxon>
        <taxon>Fabaceae</taxon>
        <taxon>Papilionoideae</taxon>
        <taxon>50 kb inversion clade</taxon>
        <taxon>NPAAA clade</taxon>
        <taxon>Hologalegina</taxon>
        <taxon>IRL clade</taxon>
        <taxon>Trifolieae</taxon>
        <taxon>Medicago</taxon>
    </lineage>
</organism>
<dbReference type="AlphaFoldDB" id="G7KCD7"/>
<protein>
    <recommendedName>
        <fullName evidence="4">Protein FAR1-RELATED SEQUENCE</fullName>
    </recommendedName>
</protein>
<accession>G7KCD7</accession>
<gene>
    <name evidence="1" type="ordered locus">MTR_5g029460</name>
</gene>
<keyword evidence="3" id="KW-1185">Reference proteome</keyword>
<evidence type="ECO:0008006" key="4">
    <source>
        <dbReference type="Google" id="ProtNLM"/>
    </source>
</evidence>
<sequence length="185" mass="21693">MNAVPSVFPNITALYCYFHVGKNVRAKCINDCRGKPKDEKIVRAWKDRVLHLRCRTDDRASYDILTKEQSKTGGRRLRGFLRRPCIWNNIPCSLRCPCAWYRFRPSRTNNRFEGAHGKLKKYLRNCVGYLVTCWEEIHNMLDGQLTEIHASFGRSSIVLEHRYTDNVLYSGFEVYVSRADLSFMF</sequence>
<dbReference type="HOGENOM" id="CLU_1463378_0_0_1"/>
<reference evidence="1 3" key="1">
    <citation type="journal article" date="2011" name="Nature">
        <title>The Medicago genome provides insight into the evolution of rhizobial symbioses.</title>
        <authorList>
            <person name="Young N.D."/>
            <person name="Debelle F."/>
            <person name="Oldroyd G.E."/>
            <person name="Geurts R."/>
            <person name="Cannon S.B."/>
            <person name="Udvardi M.K."/>
            <person name="Benedito V.A."/>
            <person name="Mayer K.F."/>
            <person name="Gouzy J."/>
            <person name="Schoof H."/>
            <person name="Van de Peer Y."/>
            <person name="Proost S."/>
            <person name="Cook D.R."/>
            <person name="Meyers B.C."/>
            <person name="Spannagl M."/>
            <person name="Cheung F."/>
            <person name="De Mita S."/>
            <person name="Krishnakumar V."/>
            <person name="Gundlach H."/>
            <person name="Zhou S."/>
            <person name="Mudge J."/>
            <person name="Bharti A.K."/>
            <person name="Murray J.D."/>
            <person name="Naoumkina M.A."/>
            <person name="Rosen B."/>
            <person name="Silverstein K.A."/>
            <person name="Tang H."/>
            <person name="Rombauts S."/>
            <person name="Zhao P.X."/>
            <person name="Zhou P."/>
            <person name="Barbe V."/>
            <person name="Bardou P."/>
            <person name="Bechner M."/>
            <person name="Bellec A."/>
            <person name="Berger A."/>
            <person name="Berges H."/>
            <person name="Bidwell S."/>
            <person name="Bisseling T."/>
            <person name="Choisne N."/>
            <person name="Couloux A."/>
            <person name="Denny R."/>
            <person name="Deshpande S."/>
            <person name="Dai X."/>
            <person name="Doyle J.J."/>
            <person name="Dudez A.M."/>
            <person name="Farmer A.D."/>
            <person name="Fouteau S."/>
            <person name="Franken C."/>
            <person name="Gibelin C."/>
            <person name="Gish J."/>
            <person name="Goldstein S."/>
            <person name="Gonzalez A.J."/>
            <person name="Green P.J."/>
            <person name="Hallab A."/>
            <person name="Hartog M."/>
            <person name="Hua A."/>
            <person name="Humphray S.J."/>
            <person name="Jeong D.H."/>
            <person name="Jing Y."/>
            <person name="Jocker A."/>
            <person name="Kenton S.M."/>
            <person name="Kim D.J."/>
            <person name="Klee K."/>
            <person name="Lai H."/>
            <person name="Lang C."/>
            <person name="Lin S."/>
            <person name="Macmil S.L."/>
            <person name="Magdelenat G."/>
            <person name="Matthews L."/>
            <person name="McCorrison J."/>
            <person name="Monaghan E.L."/>
            <person name="Mun J.H."/>
            <person name="Najar F.Z."/>
            <person name="Nicholson C."/>
            <person name="Noirot C."/>
            <person name="O'Bleness M."/>
            <person name="Paule C.R."/>
            <person name="Poulain J."/>
            <person name="Prion F."/>
            <person name="Qin B."/>
            <person name="Qu C."/>
            <person name="Retzel E.F."/>
            <person name="Riddle C."/>
            <person name="Sallet E."/>
            <person name="Samain S."/>
            <person name="Samson N."/>
            <person name="Sanders I."/>
            <person name="Saurat O."/>
            <person name="Scarpelli C."/>
            <person name="Schiex T."/>
            <person name="Segurens B."/>
            <person name="Severin A.J."/>
            <person name="Sherrier D.J."/>
            <person name="Shi R."/>
            <person name="Sims S."/>
            <person name="Singer S.R."/>
            <person name="Sinharoy S."/>
            <person name="Sterck L."/>
            <person name="Viollet A."/>
            <person name="Wang B.B."/>
            <person name="Wang K."/>
            <person name="Wang M."/>
            <person name="Wang X."/>
            <person name="Warfsmann J."/>
            <person name="Weissenbach J."/>
            <person name="White D.D."/>
            <person name="White J.D."/>
            <person name="Wiley G.B."/>
            <person name="Wincker P."/>
            <person name="Xing Y."/>
            <person name="Yang L."/>
            <person name="Yao Z."/>
            <person name="Ying F."/>
            <person name="Zhai J."/>
            <person name="Zhou L."/>
            <person name="Zuber A."/>
            <person name="Denarie J."/>
            <person name="Dixon R.A."/>
            <person name="May G.D."/>
            <person name="Schwartz D.C."/>
            <person name="Rogers J."/>
            <person name="Quetier F."/>
            <person name="Town C.D."/>
            <person name="Roe B.A."/>
        </authorList>
    </citation>
    <scope>NUCLEOTIDE SEQUENCE [LARGE SCALE GENOMIC DNA]</scope>
    <source>
        <strain evidence="1">A17</strain>
        <strain evidence="2 3">cv. Jemalong A17</strain>
    </source>
</reference>
<dbReference type="EMBL" id="CM001221">
    <property type="protein sequence ID" value="AES95782.1"/>
    <property type="molecule type" value="Genomic_DNA"/>
</dbReference>
<dbReference type="Proteomes" id="UP000002051">
    <property type="component" value="Chromosome 5"/>
</dbReference>
<evidence type="ECO:0000313" key="3">
    <source>
        <dbReference type="Proteomes" id="UP000002051"/>
    </source>
</evidence>
<dbReference type="EnsemblPlants" id="AES95782">
    <property type="protein sequence ID" value="AES95782"/>
    <property type="gene ID" value="MTR_5g029460"/>
</dbReference>
<evidence type="ECO:0000313" key="1">
    <source>
        <dbReference type="EMBL" id="AES95782.1"/>
    </source>
</evidence>
<reference evidence="1 3" key="2">
    <citation type="journal article" date="2014" name="BMC Genomics">
        <title>An improved genome release (version Mt4.0) for the model legume Medicago truncatula.</title>
        <authorList>
            <person name="Tang H."/>
            <person name="Krishnakumar V."/>
            <person name="Bidwell S."/>
            <person name="Rosen B."/>
            <person name="Chan A."/>
            <person name="Zhou S."/>
            <person name="Gentzbittel L."/>
            <person name="Childs K.L."/>
            <person name="Yandell M."/>
            <person name="Gundlach H."/>
            <person name="Mayer K.F."/>
            <person name="Schwartz D.C."/>
            <person name="Town C.D."/>
        </authorList>
    </citation>
    <scope>GENOME REANNOTATION</scope>
    <source>
        <strain evidence="2 3">cv. Jemalong A17</strain>
    </source>
</reference>